<gene>
    <name evidence="7" type="ORF">SD70_14055</name>
</gene>
<organism evidence="7 8">
    <name type="scientific">Gordoniibacillus kamchatkensis</name>
    <dbReference type="NCBI Taxonomy" id="1590651"/>
    <lineage>
        <taxon>Bacteria</taxon>
        <taxon>Bacillati</taxon>
        <taxon>Bacillota</taxon>
        <taxon>Bacilli</taxon>
        <taxon>Bacillales</taxon>
        <taxon>Paenibacillaceae</taxon>
        <taxon>Gordoniibacillus</taxon>
    </lineage>
</organism>
<comment type="caution">
    <text evidence="7">The sequence shown here is derived from an EMBL/GenBank/DDBJ whole genome shotgun (WGS) entry which is preliminary data.</text>
</comment>
<evidence type="ECO:0000256" key="4">
    <source>
        <dbReference type="ARBA" id="ARBA00022801"/>
    </source>
</evidence>
<dbReference type="Pfam" id="PF07687">
    <property type="entry name" value="M20_dimer"/>
    <property type="match status" value="1"/>
</dbReference>
<dbReference type="InterPro" id="IPR002933">
    <property type="entry name" value="Peptidase_M20"/>
</dbReference>
<reference evidence="7 8" key="1">
    <citation type="submission" date="2014-12" db="EMBL/GenBank/DDBJ databases">
        <title>Draft genome sequence of Paenibacillus kamchatkensis strain B-2647.</title>
        <authorList>
            <person name="Karlyshev A.V."/>
            <person name="Kudryashova E.B."/>
        </authorList>
    </citation>
    <scope>NUCLEOTIDE SEQUENCE [LARGE SCALE GENOMIC DNA]</scope>
    <source>
        <strain evidence="7 8">VKM B-2647</strain>
    </source>
</reference>
<dbReference type="Gene3D" id="3.30.70.360">
    <property type="match status" value="1"/>
</dbReference>
<dbReference type="InterPro" id="IPR050072">
    <property type="entry name" value="Peptidase_M20A"/>
</dbReference>
<dbReference type="Gene3D" id="3.40.630.10">
    <property type="entry name" value="Zn peptidases"/>
    <property type="match status" value="1"/>
</dbReference>
<comment type="cofactor">
    <cofactor evidence="1">
        <name>Zn(2+)</name>
        <dbReference type="ChEBI" id="CHEBI:29105"/>
    </cofactor>
</comment>
<feature type="domain" description="Peptidase M20 dimerisation" evidence="6">
    <location>
        <begin position="172"/>
        <end position="278"/>
    </location>
</feature>
<accession>A0ABR5AIF4</accession>
<dbReference type="EMBL" id="JXAK01000022">
    <property type="protein sequence ID" value="KIL40360.1"/>
    <property type="molecule type" value="Genomic_DNA"/>
</dbReference>
<proteinExistence type="inferred from homology"/>
<dbReference type="RefSeq" id="WP_041048157.1">
    <property type="nucleotide sequence ID" value="NZ_JXAK01000022.1"/>
</dbReference>
<evidence type="ECO:0000256" key="1">
    <source>
        <dbReference type="ARBA" id="ARBA00001947"/>
    </source>
</evidence>
<keyword evidence="3" id="KW-0479">Metal-binding</keyword>
<dbReference type="Proteomes" id="UP000031967">
    <property type="component" value="Unassembled WGS sequence"/>
</dbReference>
<keyword evidence="5" id="KW-0862">Zinc</keyword>
<keyword evidence="8" id="KW-1185">Reference proteome</keyword>
<evidence type="ECO:0000313" key="8">
    <source>
        <dbReference type="Proteomes" id="UP000031967"/>
    </source>
</evidence>
<evidence type="ECO:0000313" key="7">
    <source>
        <dbReference type="EMBL" id="KIL40360.1"/>
    </source>
</evidence>
<dbReference type="Pfam" id="PF01546">
    <property type="entry name" value="Peptidase_M20"/>
    <property type="match status" value="1"/>
</dbReference>
<keyword evidence="4" id="KW-0378">Hydrolase</keyword>
<comment type="similarity">
    <text evidence="2">Belongs to the peptidase M20A family.</text>
</comment>
<dbReference type="SUPFAM" id="SSF53187">
    <property type="entry name" value="Zn-dependent exopeptidases"/>
    <property type="match status" value="1"/>
</dbReference>
<protein>
    <recommendedName>
        <fullName evidence="6">Peptidase M20 dimerisation domain-containing protein</fullName>
    </recommendedName>
</protein>
<evidence type="ECO:0000256" key="2">
    <source>
        <dbReference type="ARBA" id="ARBA00006247"/>
    </source>
</evidence>
<dbReference type="SUPFAM" id="SSF55031">
    <property type="entry name" value="Bacterial exopeptidase dimerisation domain"/>
    <property type="match status" value="1"/>
</dbReference>
<dbReference type="PROSITE" id="PS00758">
    <property type="entry name" value="ARGE_DAPE_CPG2_1"/>
    <property type="match status" value="1"/>
</dbReference>
<evidence type="ECO:0000259" key="6">
    <source>
        <dbReference type="Pfam" id="PF07687"/>
    </source>
</evidence>
<evidence type="ECO:0000256" key="5">
    <source>
        <dbReference type="ARBA" id="ARBA00022833"/>
    </source>
</evidence>
<dbReference type="PANTHER" id="PTHR43808">
    <property type="entry name" value="ACETYLORNITHINE DEACETYLASE"/>
    <property type="match status" value="1"/>
</dbReference>
<dbReference type="CDD" id="cd03894">
    <property type="entry name" value="M20_ArgE"/>
    <property type="match status" value="1"/>
</dbReference>
<dbReference type="InterPro" id="IPR011650">
    <property type="entry name" value="Peptidase_M20_dimer"/>
</dbReference>
<dbReference type="PANTHER" id="PTHR43808:SF8">
    <property type="entry name" value="PEPTIDASE M20 DIMERISATION DOMAIN-CONTAINING PROTEIN"/>
    <property type="match status" value="1"/>
</dbReference>
<name>A0ABR5AIF4_9BACL</name>
<sequence length="383" mass="41865">MKSRVLQILEDLIRIESVNPHFDQQASGEGEIVRYIERFCREAGLSAARQPVFPGRDNVLIELKTGHPDRVLLFEAHMDTVSLGSMPDPLVPVMSGDRLYGRGACDTKASLAAMLSAFEYLVHQQDSLSCDLVLCASVDEEHAYRGLMAFLEFDLPISGAVVGEPTNLELVVAHKGCVRFAVETHGKAAHSSVPHQGDNAIKQMCKVIDYFSRIVEPKLSASVHPLCGSPTISVGIIQGGSQINIVPERCRIEVDRRIIPGEDPERVMEEIGNELQTNLSPLGVSLQTRELLLDWALNTPIDSEIVLSAQRAAEQLSLNCVPSGATYGSDASKLQALKGIPSIVLGPGSIHQAHSVEEWVSMKEVELAEKLYIRLAQQFGKRS</sequence>
<dbReference type="InterPro" id="IPR036264">
    <property type="entry name" value="Bact_exopeptidase_dim_dom"/>
</dbReference>
<dbReference type="InterPro" id="IPR001261">
    <property type="entry name" value="ArgE/DapE_CS"/>
</dbReference>
<evidence type="ECO:0000256" key="3">
    <source>
        <dbReference type="ARBA" id="ARBA00022723"/>
    </source>
</evidence>